<name>A0A177TBU3_9BASI</name>
<dbReference type="AlphaFoldDB" id="A0A177TBU3"/>
<dbReference type="InterPro" id="IPR001810">
    <property type="entry name" value="F-box_dom"/>
</dbReference>
<dbReference type="EMBL" id="LWDF02000154">
    <property type="protein sequence ID" value="KAE8255632.1"/>
    <property type="molecule type" value="Genomic_DNA"/>
</dbReference>
<reference evidence="1" key="2">
    <citation type="journal article" date="2019" name="IMA Fungus">
        <title>Genome sequencing and comparison of five Tilletia species to identify candidate genes for the detection of regulated species infecting wheat.</title>
        <authorList>
            <person name="Nguyen H.D.T."/>
            <person name="Sultana T."/>
            <person name="Kesanakurti P."/>
            <person name="Hambleton S."/>
        </authorList>
    </citation>
    <scope>NUCLEOTIDE SEQUENCE</scope>
    <source>
        <strain evidence="1">DAOMC 236416</strain>
    </source>
</reference>
<sequence length="255" mass="28962">MSTSSVATSAHVFPLFDLPSEIIESILVQCDYFTLLSLRRSCKRVKITIDNHVVLSRAVFRNWPSTNPVITEARLLEIGHLAHAKTMEAIKTDPTFSRGVNEFIGTHPIFNRLYWPTWGMFRLQAENVGLDLSRFPHIQDECATCPPVSTLEIVFTSPDHVDRCMSQRVLSTSARMAANVPAGPASELQRPVRVEDALRAFIGLSRKWDKSFRRVEHPDSASDDEPLKFRIKDSPRLDIRKDGLLVLTFDDFIDR</sequence>
<evidence type="ECO:0000313" key="2">
    <source>
        <dbReference type="Proteomes" id="UP000077521"/>
    </source>
</evidence>
<comment type="caution">
    <text evidence="1">The sequence shown here is derived from an EMBL/GenBank/DDBJ whole genome shotgun (WGS) entry which is preliminary data.</text>
</comment>
<reference evidence="1" key="1">
    <citation type="submission" date="2016-04" db="EMBL/GenBank/DDBJ databases">
        <authorList>
            <person name="Nguyen H.D."/>
            <person name="Samba Siva P."/>
            <person name="Cullis J."/>
            <person name="Levesque C.A."/>
            <person name="Hambleton S."/>
        </authorList>
    </citation>
    <scope>NUCLEOTIDE SEQUENCE</scope>
    <source>
        <strain evidence="1">DAOMC 236416</strain>
    </source>
</reference>
<dbReference type="PROSITE" id="PS50181">
    <property type="entry name" value="FBOX"/>
    <property type="match status" value="1"/>
</dbReference>
<proteinExistence type="predicted"/>
<dbReference type="SUPFAM" id="SSF81383">
    <property type="entry name" value="F-box domain"/>
    <property type="match status" value="1"/>
</dbReference>
<keyword evidence="2" id="KW-1185">Reference proteome</keyword>
<organism evidence="1 2">
    <name type="scientific">Tilletia indica</name>
    <dbReference type="NCBI Taxonomy" id="43049"/>
    <lineage>
        <taxon>Eukaryota</taxon>
        <taxon>Fungi</taxon>
        <taxon>Dikarya</taxon>
        <taxon>Basidiomycota</taxon>
        <taxon>Ustilaginomycotina</taxon>
        <taxon>Exobasidiomycetes</taxon>
        <taxon>Tilletiales</taxon>
        <taxon>Tilletiaceae</taxon>
        <taxon>Tilletia</taxon>
    </lineage>
</organism>
<accession>A0A177TBU3</accession>
<protein>
    <submittedName>
        <fullName evidence="1">Uncharacterized protein</fullName>
    </submittedName>
</protein>
<dbReference type="Proteomes" id="UP000077521">
    <property type="component" value="Unassembled WGS sequence"/>
</dbReference>
<dbReference type="InterPro" id="IPR036047">
    <property type="entry name" value="F-box-like_dom_sf"/>
</dbReference>
<gene>
    <name evidence="1" type="ORF">A4X13_0g2978</name>
</gene>
<evidence type="ECO:0000313" key="1">
    <source>
        <dbReference type="EMBL" id="KAE8255632.1"/>
    </source>
</evidence>
<dbReference type="Pfam" id="PF00646">
    <property type="entry name" value="F-box"/>
    <property type="match status" value="1"/>
</dbReference>